<protein>
    <submittedName>
        <fullName evidence="2">Uncharacterized protein</fullName>
    </submittedName>
</protein>
<dbReference type="EMBL" id="CP016027">
    <property type="protein sequence ID" value="ANJ67325.1"/>
    <property type="molecule type" value="Genomic_DNA"/>
</dbReference>
<feature type="compositionally biased region" description="Low complexity" evidence="1">
    <location>
        <begin position="90"/>
        <end position="115"/>
    </location>
</feature>
<reference evidence="2 3" key="1">
    <citation type="submission" date="2016-06" db="EMBL/GenBank/DDBJ databases">
        <title>Insight into the functional genes involving in sulfur oxidation in Pearl River water.</title>
        <authorList>
            <person name="Luo J."/>
            <person name="Tan X."/>
            <person name="Lin W."/>
        </authorList>
    </citation>
    <scope>NUCLEOTIDE SEQUENCE [LARGE SCALE GENOMIC DNA]</scope>
    <source>
        <strain evidence="2 3">LS2</strain>
    </source>
</reference>
<dbReference type="RefSeq" id="WP_066099959.1">
    <property type="nucleotide sequence ID" value="NZ_CP016027.1"/>
</dbReference>
<feature type="compositionally biased region" description="Low complexity" evidence="1">
    <location>
        <begin position="141"/>
        <end position="159"/>
    </location>
</feature>
<dbReference type="STRING" id="1860122.A9404_07960"/>
<sequence length="208" mass="20672">MNVNAISTNSYWWSQVNNPSQPLGTASVASGGTPSAGGFQGVILNALSGSGTAGSDPTGTTTAASLNPTQQQAMGAFMQSLFQALHAQNGATGSSGSGASSTDSDGDTDGSTGRARGAGRHGGHQRMNMASDLQSLMSQLASSSATTTATNSASGGIATTGNLSNLQSSFQTLADAMGVSGANLSNFLSNLSSQLPVQNRQQAVNTYA</sequence>
<keyword evidence="3" id="KW-1185">Reference proteome</keyword>
<organism evidence="2 3">
    <name type="scientific">Halothiobacillus diazotrophicus</name>
    <dbReference type="NCBI Taxonomy" id="1860122"/>
    <lineage>
        <taxon>Bacteria</taxon>
        <taxon>Pseudomonadati</taxon>
        <taxon>Pseudomonadota</taxon>
        <taxon>Gammaproteobacteria</taxon>
        <taxon>Chromatiales</taxon>
        <taxon>Halothiobacillaceae</taxon>
        <taxon>Halothiobacillus</taxon>
    </lineage>
</organism>
<evidence type="ECO:0000256" key="1">
    <source>
        <dbReference type="SAM" id="MobiDB-lite"/>
    </source>
</evidence>
<dbReference type="KEGG" id="haz:A9404_07960"/>
<evidence type="ECO:0000313" key="3">
    <source>
        <dbReference type="Proteomes" id="UP000078596"/>
    </source>
</evidence>
<dbReference type="AlphaFoldDB" id="A0A191ZHI3"/>
<proteinExistence type="predicted"/>
<gene>
    <name evidence="2" type="ORF">A9404_07960</name>
</gene>
<evidence type="ECO:0000313" key="2">
    <source>
        <dbReference type="EMBL" id="ANJ67325.1"/>
    </source>
</evidence>
<dbReference type="Proteomes" id="UP000078596">
    <property type="component" value="Chromosome"/>
</dbReference>
<feature type="region of interest" description="Disordered" evidence="1">
    <location>
        <begin position="89"/>
        <end position="125"/>
    </location>
</feature>
<accession>A0A191ZHI3</accession>
<name>A0A191ZHI3_9GAMM</name>
<feature type="region of interest" description="Disordered" evidence="1">
    <location>
        <begin position="138"/>
        <end position="159"/>
    </location>
</feature>